<dbReference type="Proteomes" id="UP000239649">
    <property type="component" value="Unassembled WGS sequence"/>
</dbReference>
<name>A0A2P6VAX6_9CHLO</name>
<feature type="compositionally biased region" description="Low complexity" evidence="2">
    <location>
        <begin position="161"/>
        <end position="175"/>
    </location>
</feature>
<keyword evidence="4" id="KW-1185">Reference proteome</keyword>
<evidence type="ECO:0000256" key="2">
    <source>
        <dbReference type="SAM" id="MobiDB-lite"/>
    </source>
</evidence>
<dbReference type="InterPro" id="IPR036291">
    <property type="entry name" value="NAD(P)-bd_dom_sf"/>
</dbReference>
<comment type="caution">
    <text evidence="3">The sequence shown here is derived from an EMBL/GenBank/DDBJ whole genome shotgun (WGS) entry which is preliminary data.</text>
</comment>
<dbReference type="GO" id="GO:0016491">
    <property type="term" value="F:oxidoreductase activity"/>
    <property type="evidence" value="ECO:0007669"/>
    <property type="project" value="UniProtKB-KW"/>
</dbReference>
<dbReference type="PANTHER" id="PTHR43157">
    <property type="entry name" value="PHOSPHATIDYLINOSITOL-GLYCAN BIOSYNTHESIS CLASS F PROTEIN-RELATED"/>
    <property type="match status" value="1"/>
</dbReference>
<evidence type="ECO:0000313" key="4">
    <source>
        <dbReference type="Proteomes" id="UP000239649"/>
    </source>
</evidence>
<keyword evidence="1" id="KW-0560">Oxidoreductase</keyword>
<dbReference type="AlphaFoldDB" id="A0A2P6VAX6"/>
<dbReference type="PRINTS" id="PR00081">
    <property type="entry name" value="GDHRDH"/>
</dbReference>
<dbReference type="Pfam" id="PF00106">
    <property type="entry name" value="adh_short"/>
    <property type="match status" value="1"/>
</dbReference>
<accession>A0A2P6VAX6</accession>
<dbReference type="Gene3D" id="3.40.50.720">
    <property type="entry name" value="NAD(P)-binding Rossmann-like Domain"/>
    <property type="match status" value="1"/>
</dbReference>
<organism evidence="3 4">
    <name type="scientific">Micractinium conductrix</name>
    <dbReference type="NCBI Taxonomy" id="554055"/>
    <lineage>
        <taxon>Eukaryota</taxon>
        <taxon>Viridiplantae</taxon>
        <taxon>Chlorophyta</taxon>
        <taxon>core chlorophytes</taxon>
        <taxon>Trebouxiophyceae</taxon>
        <taxon>Chlorellales</taxon>
        <taxon>Chlorellaceae</taxon>
        <taxon>Chlorella clade</taxon>
        <taxon>Micractinium</taxon>
    </lineage>
</organism>
<dbReference type="STRING" id="554055.A0A2P6VAX6"/>
<dbReference type="OrthoDB" id="191139at2759"/>
<dbReference type="SUPFAM" id="SSF51735">
    <property type="entry name" value="NAD(P)-binding Rossmann-fold domains"/>
    <property type="match status" value="1"/>
</dbReference>
<feature type="compositionally biased region" description="Gly residues" evidence="2">
    <location>
        <begin position="149"/>
        <end position="160"/>
    </location>
</feature>
<evidence type="ECO:0000256" key="1">
    <source>
        <dbReference type="ARBA" id="ARBA00023002"/>
    </source>
</evidence>
<evidence type="ECO:0000313" key="3">
    <source>
        <dbReference type="EMBL" id="PSC71201.1"/>
    </source>
</evidence>
<gene>
    <name evidence="3" type="ORF">C2E20_5560</name>
</gene>
<sequence length="321" mass="33092">MPPLPSPPVSVITGVSPGGIGLEVAAGLRQAGHHVILACRNAERCANAAAQLDARSLPGSAECRSLNLDDYASIRAFAAQLTEEQTQLAVLCNNAGVMGTPPAADGSCGHLRPNHLGPFLLTRMLLPLLAPHARVVNVASEAHRRGTLSIGGGGGSGSGGSSASSGSAAGSSGASDTLRLEGPPPSNWYSAYARSKLCNVLFTAELSRQLTARGSSITACSVSPGRVSTHIFANVPWPLATPLRWLAAAAFQTPAQGARTVLHAALAPELRGRHELYMHNQAPCAASPAAHDPRLAERLWALSVQEVGMTAAQDAALWPPQ</sequence>
<reference evidence="3 4" key="1">
    <citation type="journal article" date="2018" name="Plant J.">
        <title>Genome sequences of Chlorella sorokiniana UTEX 1602 and Micractinium conductrix SAG 241.80: implications to maltose excretion by a green alga.</title>
        <authorList>
            <person name="Arriola M.B."/>
            <person name="Velmurugan N."/>
            <person name="Zhang Y."/>
            <person name="Plunkett M.H."/>
            <person name="Hondzo H."/>
            <person name="Barney B.M."/>
        </authorList>
    </citation>
    <scope>NUCLEOTIDE SEQUENCE [LARGE SCALE GENOMIC DNA]</scope>
    <source>
        <strain evidence="3 4">SAG 241.80</strain>
    </source>
</reference>
<dbReference type="EMBL" id="LHPF02000016">
    <property type="protein sequence ID" value="PSC71201.1"/>
    <property type="molecule type" value="Genomic_DNA"/>
</dbReference>
<proteinExistence type="predicted"/>
<dbReference type="PANTHER" id="PTHR43157:SF31">
    <property type="entry name" value="PHOSPHATIDYLINOSITOL-GLYCAN BIOSYNTHESIS CLASS F PROTEIN"/>
    <property type="match status" value="1"/>
</dbReference>
<feature type="region of interest" description="Disordered" evidence="2">
    <location>
        <begin position="148"/>
        <end position="180"/>
    </location>
</feature>
<protein>
    <submittedName>
        <fullName evidence="3">Dehydrogenase reductase SDR family member on chromosome X</fullName>
    </submittedName>
</protein>
<dbReference type="InterPro" id="IPR002347">
    <property type="entry name" value="SDR_fam"/>
</dbReference>